<keyword evidence="7" id="KW-0479">Metal-binding</keyword>
<keyword evidence="9" id="KW-0411">Iron-sulfur</keyword>
<dbReference type="NCBIfam" id="NF006883">
    <property type="entry name" value="PRK09375.2-4"/>
    <property type="match status" value="1"/>
</dbReference>
<evidence type="ECO:0000256" key="6">
    <source>
        <dbReference type="ARBA" id="ARBA00022679"/>
    </source>
</evidence>
<name>A0A6I6JU61_9BACT</name>
<dbReference type="EC" id="2.5.1.72" evidence="3 10"/>
<dbReference type="SUPFAM" id="SSF142754">
    <property type="entry name" value="NadA-like"/>
    <property type="match status" value="1"/>
</dbReference>
<dbReference type="AlphaFoldDB" id="A0A6I6JU61"/>
<evidence type="ECO:0000256" key="1">
    <source>
        <dbReference type="ARBA" id="ARBA00001966"/>
    </source>
</evidence>
<keyword evidence="6" id="KW-0808">Transferase</keyword>
<evidence type="ECO:0000256" key="2">
    <source>
        <dbReference type="ARBA" id="ARBA00005065"/>
    </source>
</evidence>
<dbReference type="InterPro" id="IPR003473">
    <property type="entry name" value="NadA"/>
</dbReference>
<evidence type="ECO:0000256" key="7">
    <source>
        <dbReference type="ARBA" id="ARBA00022723"/>
    </source>
</evidence>
<comment type="pathway">
    <text evidence="2">Cofactor biosynthesis; NAD(+) biosynthesis; quinolinate from iminoaspartate: step 1/1.</text>
</comment>
<dbReference type="KEGG" id="psel:GM415_14240"/>
<dbReference type="InterPro" id="IPR036094">
    <property type="entry name" value="NadA_sf"/>
</dbReference>
<keyword evidence="12" id="KW-1185">Reference proteome</keyword>
<reference evidence="11 12" key="1">
    <citation type="submission" date="2019-11" db="EMBL/GenBank/DDBJ databases">
        <authorList>
            <person name="Zheng R.K."/>
            <person name="Sun C.M."/>
        </authorList>
    </citation>
    <scope>NUCLEOTIDE SEQUENCE [LARGE SCALE GENOMIC DNA]</scope>
    <source>
        <strain evidence="11 12">SRB007</strain>
    </source>
</reference>
<sequence length="346" mass="37835">MEKSIETIESIRKVMGEDLAILGHHYQSDAVIAHTDIRGDSLELSRKISPLKAKYIVFCGVYFMAESAAILQRPDQKVFIPDTGASCPMADMAEAGRVETVLNLLGKSGRKIIPLTYVNSSAAVKGVVGRFGGSVCTSANAKTMLDWARKQGDAVLFLPDKHLARNTANYLGIPEEKRLILHEAVIDGDPNLYVDPAEAEDKELIIWPGYCPIHEEFTLDAIDNIRRTEPDAKIVVHPECDPSVVQAADGNGSTTFLIKYAEEAPAGSTIYIGTEENLVSRLAERFKNEKVIKPLKVSLCEDMGKITLENLAALLANIENETPVSVSDDVKEPARLALERMLEACA</sequence>
<dbReference type="Pfam" id="PF02445">
    <property type="entry name" value="NadA"/>
    <property type="match status" value="1"/>
</dbReference>
<protein>
    <recommendedName>
        <fullName evidence="3 10">Quinolinate synthase</fullName>
        <ecNumber evidence="3 10">2.5.1.72</ecNumber>
    </recommendedName>
</protein>
<dbReference type="Gene3D" id="3.40.50.10800">
    <property type="entry name" value="NadA-like"/>
    <property type="match status" value="3"/>
</dbReference>
<organism evidence="11 12">
    <name type="scientific">Pseudodesulfovibrio cashew</name>
    <dbReference type="NCBI Taxonomy" id="2678688"/>
    <lineage>
        <taxon>Bacteria</taxon>
        <taxon>Pseudomonadati</taxon>
        <taxon>Thermodesulfobacteriota</taxon>
        <taxon>Desulfovibrionia</taxon>
        <taxon>Desulfovibrionales</taxon>
        <taxon>Desulfovibrionaceae</taxon>
    </lineage>
</organism>
<keyword evidence="4" id="KW-0004">4Fe-4S</keyword>
<evidence type="ECO:0000256" key="3">
    <source>
        <dbReference type="ARBA" id="ARBA00012669"/>
    </source>
</evidence>
<evidence type="ECO:0000256" key="4">
    <source>
        <dbReference type="ARBA" id="ARBA00022485"/>
    </source>
</evidence>
<evidence type="ECO:0000256" key="10">
    <source>
        <dbReference type="NCBIfam" id="TIGR00550"/>
    </source>
</evidence>
<evidence type="ECO:0000313" key="11">
    <source>
        <dbReference type="EMBL" id="QGY41234.1"/>
    </source>
</evidence>
<evidence type="ECO:0000313" key="12">
    <source>
        <dbReference type="Proteomes" id="UP000428328"/>
    </source>
</evidence>
<evidence type="ECO:0000256" key="9">
    <source>
        <dbReference type="ARBA" id="ARBA00023014"/>
    </source>
</evidence>
<dbReference type="NCBIfam" id="TIGR00550">
    <property type="entry name" value="nadA"/>
    <property type="match status" value="1"/>
</dbReference>
<dbReference type="GO" id="GO:0046872">
    <property type="term" value="F:metal ion binding"/>
    <property type="evidence" value="ECO:0007669"/>
    <property type="project" value="UniProtKB-KW"/>
</dbReference>
<comment type="cofactor">
    <cofactor evidence="1">
        <name>[4Fe-4S] cluster</name>
        <dbReference type="ChEBI" id="CHEBI:49883"/>
    </cofactor>
</comment>
<dbReference type="PANTHER" id="PTHR30573:SF0">
    <property type="entry name" value="QUINOLINATE SYNTHASE, CHLOROPLASTIC"/>
    <property type="match status" value="1"/>
</dbReference>
<proteinExistence type="predicted"/>
<evidence type="ECO:0000256" key="8">
    <source>
        <dbReference type="ARBA" id="ARBA00023004"/>
    </source>
</evidence>
<dbReference type="EMBL" id="CP046400">
    <property type="protein sequence ID" value="QGY41234.1"/>
    <property type="molecule type" value="Genomic_DNA"/>
</dbReference>
<keyword evidence="8" id="KW-0408">Iron</keyword>
<dbReference type="Proteomes" id="UP000428328">
    <property type="component" value="Chromosome"/>
</dbReference>
<evidence type="ECO:0000256" key="5">
    <source>
        <dbReference type="ARBA" id="ARBA00022642"/>
    </source>
</evidence>
<dbReference type="GO" id="GO:0051539">
    <property type="term" value="F:4 iron, 4 sulfur cluster binding"/>
    <property type="evidence" value="ECO:0007669"/>
    <property type="project" value="UniProtKB-KW"/>
</dbReference>
<keyword evidence="5" id="KW-0662">Pyridine nucleotide biosynthesis</keyword>
<dbReference type="UniPathway" id="UPA00253">
    <property type="reaction ID" value="UER00327"/>
</dbReference>
<dbReference type="PANTHER" id="PTHR30573">
    <property type="entry name" value="QUINOLINATE SYNTHETASE A"/>
    <property type="match status" value="1"/>
</dbReference>
<dbReference type="GO" id="GO:0005829">
    <property type="term" value="C:cytosol"/>
    <property type="evidence" value="ECO:0007669"/>
    <property type="project" value="TreeGrafter"/>
</dbReference>
<dbReference type="GO" id="GO:0034628">
    <property type="term" value="P:'de novo' NAD+ biosynthetic process from L-aspartate"/>
    <property type="evidence" value="ECO:0007669"/>
    <property type="project" value="TreeGrafter"/>
</dbReference>
<dbReference type="GO" id="GO:0008987">
    <property type="term" value="F:quinolinate synthetase A activity"/>
    <property type="evidence" value="ECO:0007669"/>
    <property type="project" value="UniProtKB-UniRule"/>
</dbReference>
<dbReference type="RefSeq" id="WP_158949296.1">
    <property type="nucleotide sequence ID" value="NZ_CP046400.1"/>
</dbReference>
<gene>
    <name evidence="11" type="primary">nadA</name>
    <name evidence="11" type="ORF">GM415_14240</name>
</gene>
<accession>A0A6I6JU61</accession>